<keyword evidence="2" id="KW-1185">Reference proteome</keyword>
<proteinExistence type="predicted"/>
<dbReference type="RefSeq" id="WP_112283999.1">
    <property type="nucleotide sequence ID" value="NZ_MASW01000006.1"/>
</dbReference>
<protein>
    <submittedName>
        <fullName evidence="1">Uncharacterized protein</fullName>
    </submittedName>
</protein>
<gene>
    <name evidence="1" type="ORF">BAY60_25525</name>
</gene>
<reference evidence="1 2" key="1">
    <citation type="submission" date="2016-07" db="EMBL/GenBank/DDBJ databases">
        <title>Draft genome sequence of Prauserella muralis DSM 45305, isolated from a mould-covered wall in an indoor environment.</title>
        <authorList>
            <person name="Ruckert C."/>
            <person name="Albersmeier A."/>
            <person name="Jiang C.-L."/>
            <person name="Jiang Y."/>
            <person name="Kalinowski J."/>
            <person name="Schneider O."/>
            <person name="Winkler A."/>
            <person name="Zotchev S.B."/>
        </authorList>
    </citation>
    <scope>NUCLEOTIDE SEQUENCE [LARGE SCALE GENOMIC DNA]</scope>
    <source>
        <strain evidence="1 2">DSM 45305</strain>
    </source>
</reference>
<dbReference type="EMBL" id="MASW01000006">
    <property type="protein sequence ID" value="PXY20867.1"/>
    <property type="molecule type" value="Genomic_DNA"/>
</dbReference>
<evidence type="ECO:0000313" key="2">
    <source>
        <dbReference type="Proteomes" id="UP000249915"/>
    </source>
</evidence>
<sequence>MSNLDDAFDRALDLAEHLEVGSTDAEKRLAEALVDVRQAIRTDDGTPDWLGLTHEYRWRAQTIYSAVPAGAGEMTRLKSRLRQHNLRIVRERTRESELTEALARAENAPIPLDGEFYDNIAVYVRENGRKCVNGNEAQVLILVAGRLLALLDPDAVAGPERSTVAMALEQVVAEPARQLATRMSE</sequence>
<comment type="caution">
    <text evidence="1">The sequence shown here is derived from an EMBL/GenBank/DDBJ whole genome shotgun (WGS) entry which is preliminary data.</text>
</comment>
<dbReference type="AlphaFoldDB" id="A0A2V4AKR2"/>
<organism evidence="1 2">
    <name type="scientific">Prauserella muralis</name>
    <dbReference type="NCBI Taxonomy" id="588067"/>
    <lineage>
        <taxon>Bacteria</taxon>
        <taxon>Bacillati</taxon>
        <taxon>Actinomycetota</taxon>
        <taxon>Actinomycetes</taxon>
        <taxon>Pseudonocardiales</taxon>
        <taxon>Pseudonocardiaceae</taxon>
        <taxon>Prauserella</taxon>
    </lineage>
</organism>
<name>A0A2V4AKR2_9PSEU</name>
<evidence type="ECO:0000313" key="1">
    <source>
        <dbReference type="EMBL" id="PXY20867.1"/>
    </source>
</evidence>
<accession>A0A2V4AKR2</accession>
<dbReference type="Proteomes" id="UP000249915">
    <property type="component" value="Unassembled WGS sequence"/>
</dbReference>